<dbReference type="Pfam" id="PF04041">
    <property type="entry name" value="Glyco_hydro_130"/>
    <property type="match status" value="1"/>
</dbReference>
<keyword evidence="2" id="KW-0808">Transferase</keyword>
<protein>
    <submittedName>
        <fullName evidence="4">Pesticidal protein Cry7Aa</fullName>
    </submittedName>
</protein>
<evidence type="ECO:0000256" key="1">
    <source>
        <dbReference type="ARBA" id="ARBA00022676"/>
    </source>
</evidence>
<organism evidence="4 5">
    <name type="scientific">Pedobacter paludis</name>
    <dbReference type="NCBI Taxonomy" id="2203212"/>
    <lineage>
        <taxon>Bacteria</taxon>
        <taxon>Pseudomonadati</taxon>
        <taxon>Bacteroidota</taxon>
        <taxon>Sphingobacteriia</taxon>
        <taxon>Sphingobacteriales</taxon>
        <taxon>Sphingobacteriaceae</taxon>
        <taxon>Pedobacter</taxon>
    </lineage>
</organism>
<evidence type="ECO:0000256" key="2">
    <source>
        <dbReference type="ARBA" id="ARBA00022679"/>
    </source>
</evidence>
<dbReference type="PIRSF" id="PIRSF016202">
    <property type="entry name" value="PH1107"/>
    <property type="match status" value="1"/>
</dbReference>
<comment type="caution">
    <text evidence="4">The sequence shown here is derived from an EMBL/GenBank/DDBJ whole genome shotgun (WGS) entry which is preliminary data.</text>
</comment>
<dbReference type="InterPro" id="IPR007184">
    <property type="entry name" value="Mannoside_phosphorylase"/>
</dbReference>
<keyword evidence="1" id="KW-0328">Glycosyltransferase</keyword>
<accession>A0A317EU30</accession>
<dbReference type="PANTHER" id="PTHR34106:SF5">
    <property type="entry name" value="GLYCOSIDASE"/>
    <property type="match status" value="1"/>
</dbReference>
<dbReference type="EMBL" id="QGNY01000007">
    <property type="protein sequence ID" value="PWS30451.1"/>
    <property type="molecule type" value="Genomic_DNA"/>
</dbReference>
<proteinExistence type="inferred from homology"/>
<gene>
    <name evidence="4" type="ORF">DF947_18700</name>
</gene>
<dbReference type="OrthoDB" id="9775877at2"/>
<dbReference type="PANTHER" id="PTHR34106">
    <property type="entry name" value="GLYCOSIDASE"/>
    <property type="match status" value="1"/>
</dbReference>
<dbReference type="RefSeq" id="WP_109931764.1">
    <property type="nucleotide sequence ID" value="NZ_QGNY01000007.1"/>
</dbReference>
<evidence type="ECO:0000313" key="4">
    <source>
        <dbReference type="EMBL" id="PWS30451.1"/>
    </source>
</evidence>
<sequence length="343" mass="38757">MIEIRKEGILLYPTDRPFESRAVLNPAVLQEGENMVMLYRAVNASGISTIGKCIFKGPLEIIQRDKAPLLIPLGEEESTGMEDPRLVKIDGTYLLSYTAFDGMNALGAVAVSSDLKTFERYGVIVPKIVFPAFRMLAEQSGVLNPKYARYAHDKTLAKGNRPLLVWDKDLVFFPRRINGKLYLMHRIKPDIQLASGVNLSDFDKPFWEDNLKHFQTHILLRPRFAHEVSYIGGGCPPIETGLGWLVIYHGVCDTPDGYRYSACAALLELDNPEREISRLPYPLFYPEKNWERDGEVNDVCFPSGAAVFSERLYIYYGAADSCIACASVDLKGLCMELWRFRDL</sequence>
<comment type="similarity">
    <text evidence="3">Belongs to the glycosyl hydrolase 130 family.</text>
</comment>
<name>A0A317EU30_9SPHI</name>
<dbReference type="SUPFAM" id="SSF75005">
    <property type="entry name" value="Arabinanase/levansucrase/invertase"/>
    <property type="match status" value="1"/>
</dbReference>
<dbReference type="Gene3D" id="2.115.10.20">
    <property type="entry name" value="Glycosyl hydrolase domain, family 43"/>
    <property type="match status" value="1"/>
</dbReference>
<dbReference type="AlphaFoldDB" id="A0A317EU30"/>
<dbReference type="InterPro" id="IPR023296">
    <property type="entry name" value="Glyco_hydro_beta-prop_sf"/>
</dbReference>
<keyword evidence="5" id="KW-1185">Reference proteome</keyword>
<evidence type="ECO:0000313" key="5">
    <source>
        <dbReference type="Proteomes" id="UP000245391"/>
    </source>
</evidence>
<dbReference type="GO" id="GO:0016757">
    <property type="term" value="F:glycosyltransferase activity"/>
    <property type="evidence" value="ECO:0007669"/>
    <property type="project" value="UniProtKB-KW"/>
</dbReference>
<reference evidence="5" key="1">
    <citation type="submission" date="2018-05" db="EMBL/GenBank/DDBJ databases">
        <title>Pedobacter paludis sp. nov., isolated from wetland soil.</title>
        <authorList>
            <person name="Zhang Y."/>
        </authorList>
    </citation>
    <scope>NUCLEOTIDE SEQUENCE [LARGE SCALE GENOMIC DNA]</scope>
    <source>
        <strain evidence="5">R-8</strain>
    </source>
</reference>
<dbReference type="CDD" id="cd18614">
    <property type="entry name" value="GH130"/>
    <property type="match status" value="1"/>
</dbReference>
<evidence type="ECO:0000256" key="3">
    <source>
        <dbReference type="ARBA" id="ARBA00024356"/>
    </source>
</evidence>
<dbReference type="Proteomes" id="UP000245391">
    <property type="component" value="Unassembled WGS sequence"/>
</dbReference>